<reference evidence="1 2" key="1">
    <citation type="submission" date="2019-05" db="EMBL/GenBank/DDBJ databases">
        <title>Another draft genome of Portunus trituberculatus and its Hox gene families provides insights of decapod evolution.</title>
        <authorList>
            <person name="Jeong J.-H."/>
            <person name="Song I."/>
            <person name="Kim S."/>
            <person name="Choi T."/>
            <person name="Kim D."/>
            <person name="Ryu S."/>
            <person name="Kim W."/>
        </authorList>
    </citation>
    <scope>NUCLEOTIDE SEQUENCE [LARGE SCALE GENOMIC DNA]</scope>
    <source>
        <tissue evidence="1">Muscle</tissue>
    </source>
</reference>
<sequence>MRGFHGILWAKGDTFWGTSYLKAHPLGNRCPDTSPGLLGLVVSNILELLFTRSSCTVSPVNWNSLLISVFPSSYDLTSFKREVSRQLSLNFD</sequence>
<evidence type="ECO:0000313" key="1">
    <source>
        <dbReference type="EMBL" id="MPC28851.1"/>
    </source>
</evidence>
<name>A0A5B7E490_PORTR</name>
<dbReference type="EMBL" id="VSRR010001978">
    <property type="protein sequence ID" value="MPC28851.1"/>
    <property type="molecule type" value="Genomic_DNA"/>
</dbReference>
<gene>
    <name evidence="1" type="ORF">E2C01_022063</name>
</gene>
<protein>
    <submittedName>
        <fullName evidence="1">Uncharacterized protein</fullName>
    </submittedName>
</protein>
<evidence type="ECO:0000313" key="2">
    <source>
        <dbReference type="Proteomes" id="UP000324222"/>
    </source>
</evidence>
<proteinExistence type="predicted"/>
<dbReference type="Proteomes" id="UP000324222">
    <property type="component" value="Unassembled WGS sequence"/>
</dbReference>
<dbReference type="AlphaFoldDB" id="A0A5B7E490"/>
<accession>A0A5B7E490</accession>
<comment type="caution">
    <text evidence="1">The sequence shown here is derived from an EMBL/GenBank/DDBJ whole genome shotgun (WGS) entry which is preliminary data.</text>
</comment>
<organism evidence="1 2">
    <name type="scientific">Portunus trituberculatus</name>
    <name type="common">Swimming crab</name>
    <name type="synonym">Neptunus trituberculatus</name>
    <dbReference type="NCBI Taxonomy" id="210409"/>
    <lineage>
        <taxon>Eukaryota</taxon>
        <taxon>Metazoa</taxon>
        <taxon>Ecdysozoa</taxon>
        <taxon>Arthropoda</taxon>
        <taxon>Crustacea</taxon>
        <taxon>Multicrustacea</taxon>
        <taxon>Malacostraca</taxon>
        <taxon>Eumalacostraca</taxon>
        <taxon>Eucarida</taxon>
        <taxon>Decapoda</taxon>
        <taxon>Pleocyemata</taxon>
        <taxon>Brachyura</taxon>
        <taxon>Eubrachyura</taxon>
        <taxon>Portunoidea</taxon>
        <taxon>Portunidae</taxon>
        <taxon>Portuninae</taxon>
        <taxon>Portunus</taxon>
    </lineage>
</organism>
<keyword evidence="2" id="KW-1185">Reference proteome</keyword>